<dbReference type="InterPro" id="IPR016377">
    <property type="entry name" value="Sucrose_GGa_phosphorylase-rel"/>
</dbReference>
<keyword evidence="2" id="KW-0328">Glycosyltransferase</keyword>
<dbReference type="InterPro" id="IPR017853">
    <property type="entry name" value="GH"/>
</dbReference>
<evidence type="ECO:0000256" key="5">
    <source>
        <dbReference type="PIRSR" id="PIRSR003059-2"/>
    </source>
</evidence>
<dbReference type="RefSeq" id="WP_113953042.1">
    <property type="nucleotide sequence ID" value="NZ_QNRT01000001.1"/>
</dbReference>
<comment type="caution">
    <text evidence="7">The sequence shown here is derived from an EMBL/GenBank/DDBJ whole genome shotgun (WGS) entry which is preliminary data.</text>
</comment>
<dbReference type="PIRSF" id="PIRSF003059">
    <property type="entry name" value="Sucrose_phosphorylase"/>
    <property type="match status" value="1"/>
</dbReference>
<dbReference type="InParanoid" id="A0A395JPA7"/>
<gene>
    <name evidence="7" type="ORF">DFR28_101867</name>
</gene>
<dbReference type="SMART" id="SM00642">
    <property type="entry name" value="Aamy"/>
    <property type="match status" value="1"/>
</dbReference>
<dbReference type="InterPro" id="IPR022527">
    <property type="entry name" value="Sucrose_phospho"/>
</dbReference>
<evidence type="ECO:0000259" key="6">
    <source>
        <dbReference type="SMART" id="SM00642"/>
    </source>
</evidence>
<feature type="binding site" evidence="5">
    <location>
        <position position="228"/>
    </location>
    <ligand>
        <name>substrate</name>
    </ligand>
</feature>
<keyword evidence="8" id="KW-1185">Reference proteome</keyword>
<feature type="binding site" evidence="5">
    <location>
        <position position="83"/>
    </location>
    <ligand>
        <name>substrate</name>
    </ligand>
</feature>
<evidence type="ECO:0000256" key="4">
    <source>
        <dbReference type="PIRSR" id="PIRSR003059-1"/>
    </source>
</evidence>
<organism evidence="7 8">
    <name type="scientific">Arenicella xantha</name>
    <dbReference type="NCBI Taxonomy" id="644221"/>
    <lineage>
        <taxon>Bacteria</taxon>
        <taxon>Pseudomonadati</taxon>
        <taxon>Pseudomonadota</taxon>
        <taxon>Gammaproteobacteria</taxon>
        <taxon>Arenicellales</taxon>
        <taxon>Arenicellaceae</taxon>
        <taxon>Arenicella</taxon>
    </lineage>
</organism>
<dbReference type="PANTHER" id="PTHR38784:SF1">
    <property type="entry name" value="SUCROSE PHOSPHORYLASE"/>
    <property type="match status" value="1"/>
</dbReference>
<dbReference type="SUPFAM" id="SSF51445">
    <property type="entry name" value="(Trans)glycosidases"/>
    <property type="match status" value="1"/>
</dbReference>
<evidence type="ECO:0000256" key="3">
    <source>
        <dbReference type="ARBA" id="ARBA00022679"/>
    </source>
</evidence>
<proteinExistence type="inferred from homology"/>
<feature type="active site" description="Proton donor" evidence="4">
    <location>
        <position position="228"/>
    </location>
</feature>
<feature type="binding site" evidence="5">
    <location>
        <begin position="186"/>
        <end position="188"/>
    </location>
    <ligand>
        <name>substrate</name>
    </ligand>
</feature>
<feature type="binding site" evidence="5">
    <location>
        <begin position="285"/>
        <end position="286"/>
    </location>
    <ligand>
        <name>substrate</name>
    </ligand>
</feature>
<dbReference type="GO" id="GO:0005975">
    <property type="term" value="P:carbohydrate metabolic process"/>
    <property type="evidence" value="ECO:0007669"/>
    <property type="project" value="InterPro"/>
</dbReference>
<dbReference type="PANTHER" id="PTHR38784">
    <property type="entry name" value="SUCROSE PHOSPHORYLASE"/>
    <property type="match status" value="1"/>
</dbReference>
<evidence type="ECO:0000256" key="2">
    <source>
        <dbReference type="ARBA" id="ARBA00022676"/>
    </source>
</evidence>
<dbReference type="InterPro" id="IPR045857">
    <property type="entry name" value="O16G_dom_2"/>
</dbReference>
<evidence type="ECO:0000313" key="8">
    <source>
        <dbReference type="Proteomes" id="UP000253083"/>
    </source>
</evidence>
<sequence>MQLITYVDRLAGDLAGLKSMLDKQFSGLFSGVHLLPFFDPIDGADAGFDPVDHTAVDGRLGGWPDVAELGADYSVMADLIVNHVSAESAQFKDVLQFGKESKYWDLFLKKSDVFPVDGNPNDVAKIYRPRPSSPFTSIAAQDGHSYEFWTTFSENQIDINVEVPTGQAYLTSVLDQFASSGVKEIRLDAAGYAIKRAGTRCFMLPETFEFIASLTEAAKQRGMQTLVEIHSHYRLQIEIARRVGRVYDFALPPLVLNAIYQNDAAPLKRWLEMSPRNCVTVLDTHDGIGILDVARDGDKPGLLSDDRVNELVEGIHQKSGGESREASGTGASNLDIYQVNCTFYDALGRCDADYLIARAIQFFAPGEPQLYYVGLLAGMNDMALLRNTGVGRDINRQIYSSADIEAQLARPVVASLMALIKLRNTASAFDGEFSLLSTDDHTLGMKWSNGGASAMLTVYFKDSTARILVTEGSDTREYDINEGGFHETTKR</sequence>
<dbReference type="AlphaFoldDB" id="A0A395JPA7"/>
<keyword evidence="3" id="KW-0808">Transferase</keyword>
<dbReference type="EMBL" id="QNRT01000001">
    <property type="protein sequence ID" value="RBP53481.1"/>
    <property type="molecule type" value="Genomic_DNA"/>
</dbReference>
<dbReference type="Gene3D" id="3.20.20.80">
    <property type="entry name" value="Glycosidases"/>
    <property type="match status" value="1"/>
</dbReference>
<accession>A0A395JPA7</accession>
<dbReference type="GO" id="GO:0004645">
    <property type="term" value="F:1,4-alpha-oligoglucan phosphorylase activity"/>
    <property type="evidence" value="ECO:0007669"/>
    <property type="project" value="InterPro"/>
</dbReference>
<protein>
    <submittedName>
        <fullName evidence="7">Sucrose phosphorylase</fullName>
    </submittedName>
</protein>
<evidence type="ECO:0000313" key="7">
    <source>
        <dbReference type="EMBL" id="RBP53481.1"/>
    </source>
</evidence>
<dbReference type="OrthoDB" id="9805159at2"/>
<name>A0A395JPA7_9GAMM</name>
<comment type="similarity">
    <text evidence="1">Belongs to the glycosyl hydrolase 13 family. Sucrose phosphorylase subfamily.</text>
</comment>
<dbReference type="Proteomes" id="UP000253083">
    <property type="component" value="Unassembled WGS sequence"/>
</dbReference>
<dbReference type="InterPro" id="IPR006047">
    <property type="entry name" value="GH13_cat_dom"/>
</dbReference>
<reference evidence="7 8" key="1">
    <citation type="submission" date="2018-06" db="EMBL/GenBank/DDBJ databases">
        <title>Genomic Encyclopedia of Type Strains, Phase IV (KMG-IV): sequencing the most valuable type-strain genomes for metagenomic binning, comparative biology and taxonomic classification.</title>
        <authorList>
            <person name="Goeker M."/>
        </authorList>
    </citation>
    <scope>NUCLEOTIDE SEQUENCE [LARGE SCALE GENOMIC DNA]</scope>
    <source>
        <strain evidence="7 8">DSM 24032</strain>
    </source>
</reference>
<dbReference type="NCBIfam" id="TIGR03852">
    <property type="entry name" value="sucrose_gtfA"/>
    <property type="match status" value="1"/>
</dbReference>
<dbReference type="Pfam" id="PF00128">
    <property type="entry name" value="Alpha-amylase"/>
    <property type="match status" value="1"/>
</dbReference>
<feature type="binding site" evidence="5">
    <location>
        <position position="392"/>
    </location>
    <ligand>
        <name>substrate</name>
    </ligand>
</feature>
<dbReference type="Gene3D" id="3.90.400.10">
    <property type="entry name" value="Oligo-1,6-glucosidase, Domain 2"/>
    <property type="match status" value="1"/>
</dbReference>
<feature type="binding site" evidence="5">
    <location>
        <begin position="335"/>
        <end position="338"/>
    </location>
    <ligand>
        <name>substrate</name>
    </ligand>
</feature>
<feature type="binding site" evidence="5">
    <location>
        <position position="45"/>
    </location>
    <ligand>
        <name>substrate</name>
    </ligand>
</feature>
<feature type="domain" description="Glycosyl hydrolase family 13 catalytic" evidence="6">
    <location>
        <begin position="4"/>
        <end position="423"/>
    </location>
</feature>
<feature type="active site" description="Nucleophile" evidence="4">
    <location>
        <position position="188"/>
    </location>
</feature>
<evidence type="ECO:0000256" key="1">
    <source>
        <dbReference type="ARBA" id="ARBA00008452"/>
    </source>
</evidence>